<feature type="compositionally biased region" description="Basic and acidic residues" evidence="1">
    <location>
        <begin position="49"/>
        <end position="70"/>
    </location>
</feature>
<name>A0ABX0YFS8_9PSED</name>
<feature type="compositionally biased region" description="Pro residues" evidence="1">
    <location>
        <begin position="1"/>
        <end position="11"/>
    </location>
</feature>
<evidence type="ECO:0000256" key="1">
    <source>
        <dbReference type="SAM" id="MobiDB-lite"/>
    </source>
</evidence>
<dbReference type="RefSeq" id="WP_168084863.1">
    <property type="nucleotide sequence ID" value="NZ_JAAVJI010000009.1"/>
</dbReference>
<protein>
    <submittedName>
        <fullName evidence="2">Uncharacterized protein</fullName>
    </submittedName>
</protein>
<evidence type="ECO:0000313" key="3">
    <source>
        <dbReference type="Proteomes" id="UP000746535"/>
    </source>
</evidence>
<comment type="caution">
    <text evidence="2">The sequence shown here is derived from an EMBL/GenBank/DDBJ whole genome shotgun (WGS) entry which is preliminary data.</text>
</comment>
<organism evidence="2 3">
    <name type="scientific">Pseudomonas quercus</name>
    <dbReference type="NCBI Taxonomy" id="2722792"/>
    <lineage>
        <taxon>Bacteria</taxon>
        <taxon>Pseudomonadati</taxon>
        <taxon>Pseudomonadota</taxon>
        <taxon>Gammaproteobacteria</taxon>
        <taxon>Pseudomonadales</taxon>
        <taxon>Pseudomonadaceae</taxon>
        <taxon>Pseudomonas</taxon>
    </lineage>
</organism>
<reference evidence="2 3" key="1">
    <citation type="submission" date="2020-03" db="EMBL/GenBank/DDBJ databases">
        <authorList>
            <person name="Wang L."/>
            <person name="He N."/>
            <person name="Li Y."/>
            <person name="Fang Y."/>
            <person name="Zhang F."/>
        </authorList>
    </citation>
    <scope>NUCLEOTIDE SEQUENCE [LARGE SCALE GENOMIC DNA]</scope>
    <source>
        <strain evidence="3">hsmgli-8</strain>
    </source>
</reference>
<gene>
    <name evidence="2" type="ORF">HBH25_15635</name>
</gene>
<proteinExistence type="predicted"/>
<sequence>MALPPITPPGSPSIQPLTGDPVTSGFATPPQTPQKSGVIDFGKIPPLSLDKKEVEEPAQNEHADKGGFRGAMDKVADKTWAIPGFSAVTGGIADGEPGVGGALKGAAGGVGDVMKNNVESLSISSFRDIPKSPMKALGDAYAKNIENSDRAPEWAKKGAEKLG</sequence>
<dbReference type="EMBL" id="JAAVJI010000009">
    <property type="protein sequence ID" value="NJP02280.1"/>
    <property type="molecule type" value="Genomic_DNA"/>
</dbReference>
<feature type="region of interest" description="Disordered" evidence="1">
    <location>
        <begin position="1"/>
        <end position="70"/>
    </location>
</feature>
<dbReference type="Proteomes" id="UP000746535">
    <property type="component" value="Unassembled WGS sequence"/>
</dbReference>
<accession>A0ABX0YFS8</accession>
<evidence type="ECO:0000313" key="2">
    <source>
        <dbReference type="EMBL" id="NJP02280.1"/>
    </source>
</evidence>
<keyword evidence="3" id="KW-1185">Reference proteome</keyword>